<reference evidence="7 8" key="1">
    <citation type="submission" date="2020-04" db="EMBL/GenBank/DDBJ databases">
        <authorList>
            <person name="Zhang R."/>
            <person name="Schippers A."/>
        </authorList>
    </citation>
    <scope>NUCLEOTIDE SEQUENCE [LARGE SCALE GENOMIC DNA]</scope>
    <source>
        <strain evidence="7 8">DSM 109850</strain>
    </source>
</reference>
<evidence type="ECO:0000313" key="7">
    <source>
        <dbReference type="EMBL" id="NMP22318.1"/>
    </source>
</evidence>
<feature type="transmembrane region" description="Helical" evidence="6">
    <location>
        <begin position="202"/>
        <end position="220"/>
    </location>
</feature>
<dbReference type="PANTHER" id="PTHR43701:SF2">
    <property type="entry name" value="MEMBRANE TRANSPORTER PROTEIN YJNA-RELATED"/>
    <property type="match status" value="1"/>
</dbReference>
<feature type="transmembrane region" description="Helical" evidence="6">
    <location>
        <begin position="104"/>
        <end position="122"/>
    </location>
</feature>
<dbReference type="RefSeq" id="WP_169098511.1">
    <property type="nucleotide sequence ID" value="NZ_JABBVZ010000020.1"/>
</dbReference>
<keyword evidence="3 6" id="KW-0812">Transmembrane</keyword>
<dbReference type="AlphaFoldDB" id="A0A7Y0L3C5"/>
<comment type="subcellular location">
    <subcellularLocation>
        <location evidence="6">Cell membrane</location>
        <topology evidence="6">Multi-pass membrane protein</topology>
    </subcellularLocation>
    <subcellularLocation>
        <location evidence="1">Membrane</location>
        <topology evidence="1">Multi-pass membrane protein</topology>
    </subcellularLocation>
</comment>
<dbReference type="InterPro" id="IPR002781">
    <property type="entry name" value="TM_pro_TauE-like"/>
</dbReference>
<evidence type="ECO:0000313" key="8">
    <source>
        <dbReference type="Proteomes" id="UP000533476"/>
    </source>
</evidence>
<accession>A0A7Y0L3C5</accession>
<gene>
    <name evidence="7" type="ORF">HIJ39_08125</name>
</gene>
<feature type="transmembrane region" description="Helical" evidence="6">
    <location>
        <begin position="174"/>
        <end position="196"/>
    </location>
</feature>
<keyword evidence="5 6" id="KW-0472">Membrane</keyword>
<evidence type="ECO:0000256" key="1">
    <source>
        <dbReference type="ARBA" id="ARBA00004141"/>
    </source>
</evidence>
<feature type="transmembrane region" description="Helical" evidence="6">
    <location>
        <begin position="12"/>
        <end position="35"/>
    </location>
</feature>
<comment type="similarity">
    <text evidence="2 6">Belongs to the 4-toluene sulfonate uptake permease (TSUP) (TC 2.A.102) family.</text>
</comment>
<evidence type="ECO:0000256" key="3">
    <source>
        <dbReference type="ARBA" id="ARBA00022692"/>
    </source>
</evidence>
<proteinExistence type="inferred from homology"/>
<dbReference type="Proteomes" id="UP000533476">
    <property type="component" value="Unassembled WGS sequence"/>
</dbReference>
<organism evidence="7 8">
    <name type="scientific">Sulfobacillus harzensis</name>
    <dbReference type="NCBI Taxonomy" id="2729629"/>
    <lineage>
        <taxon>Bacteria</taxon>
        <taxon>Bacillati</taxon>
        <taxon>Bacillota</taxon>
        <taxon>Clostridia</taxon>
        <taxon>Eubacteriales</taxon>
        <taxon>Clostridiales Family XVII. Incertae Sedis</taxon>
        <taxon>Sulfobacillus</taxon>
    </lineage>
</organism>
<feature type="transmembrane region" description="Helical" evidence="6">
    <location>
        <begin position="47"/>
        <end position="67"/>
    </location>
</feature>
<feature type="transmembrane region" description="Helical" evidence="6">
    <location>
        <begin position="232"/>
        <end position="250"/>
    </location>
</feature>
<keyword evidence="6" id="KW-1003">Cell membrane</keyword>
<evidence type="ECO:0000256" key="2">
    <source>
        <dbReference type="ARBA" id="ARBA00009142"/>
    </source>
</evidence>
<sequence length="263" mass="27267">MPHLTLAQNLWAMLAGFVSGALFTVVGGGGSALAVPVLTTLVGITRVRLAMGTTAVAVALTALQSAVVHARRGNVSWSAASWFVGPGFLGIGLGTWLQHDFSAPFLMTALAVVLLFNAAMMVQAPVGPRSPVPRPWRRLAPAGMLVGLLAGMLGVGGGFLALPSMMLGSMSLMTAIGSSVVSVGTLGAASALSYSFRGLVDWRVVVEYAAGGLFGSVLVSPLAHRLRDRQRGLAFFVTVMLMAAALYLMASNLPLLYRSGRVL</sequence>
<dbReference type="GO" id="GO:0005886">
    <property type="term" value="C:plasma membrane"/>
    <property type="evidence" value="ECO:0007669"/>
    <property type="project" value="UniProtKB-SubCell"/>
</dbReference>
<evidence type="ECO:0000256" key="5">
    <source>
        <dbReference type="ARBA" id="ARBA00023136"/>
    </source>
</evidence>
<evidence type="ECO:0000256" key="4">
    <source>
        <dbReference type="ARBA" id="ARBA00022989"/>
    </source>
</evidence>
<feature type="transmembrane region" description="Helical" evidence="6">
    <location>
        <begin position="79"/>
        <end position="97"/>
    </location>
</feature>
<protein>
    <recommendedName>
        <fullName evidence="6">Probable membrane transporter protein</fullName>
    </recommendedName>
</protein>
<dbReference type="Pfam" id="PF01925">
    <property type="entry name" value="TauE"/>
    <property type="match status" value="1"/>
</dbReference>
<dbReference type="InterPro" id="IPR051598">
    <property type="entry name" value="TSUP/Inactive_protease-like"/>
</dbReference>
<evidence type="ECO:0000256" key="6">
    <source>
        <dbReference type="RuleBase" id="RU363041"/>
    </source>
</evidence>
<keyword evidence="8" id="KW-1185">Reference proteome</keyword>
<comment type="caution">
    <text evidence="7">The sequence shown here is derived from an EMBL/GenBank/DDBJ whole genome shotgun (WGS) entry which is preliminary data.</text>
</comment>
<keyword evidence="4 6" id="KW-1133">Transmembrane helix</keyword>
<dbReference type="EMBL" id="JABBVZ010000020">
    <property type="protein sequence ID" value="NMP22318.1"/>
    <property type="molecule type" value="Genomic_DNA"/>
</dbReference>
<name>A0A7Y0L3C5_9FIRM</name>
<feature type="transmembrane region" description="Helical" evidence="6">
    <location>
        <begin position="142"/>
        <end position="162"/>
    </location>
</feature>
<dbReference type="PANTHER" id="PTHR43701">
    <property type="entry name" value="MEMBRANE TRANSPORTER PROTEIN MJ0441-RELATED"/>
    <property type="match status" value="1"/>
</dbReference>